<dbReference type="RefSeq" id="WP_192783874.1">
    <property type="nucleotide sequence ID" value="NZ_JADBEK010000001.1"/>
</dbReference>
<sequence>MSVETMRGRGWGAWVRWAGWVLLAGFLGAFAVFESAKYGLPTTAAAVAFFLLPDLAGKVAGRRRWIVAVANSGWIPVVILVGYSLSPIGWPPLFTAGLGWATRLVVARVVRRG</sequence>
<reference evidence="2 3" key="1">
    <citation type="submission" date="2020-10" db="EMBL/GenBank/DDBJ databases">
        <title>Sequencing the genomes of 1000 actinobacteria strains.</title>
        <authorList>
            <person name="Klenk H.-P."/>
        </authorList>
    </citation>
    <scope>NUCLEOTIDE SEQUENCE [LARGE SCALE GENOMIC DNA]</scope>
    <source>
        <strain evidence="2 3">DSM 43173</strain>
    </source>
</reference>
<organism evidence="2 3">
    <name type="scientific">Nonomuraea angiospora</name>
    <dbReference type="NCBI Taxonomy" id="46172"/>
    <lineage>
        <taxon>Bacteria</taxon>
        <taxon>Bacillati</taxon>
        <taxon>Actinomycetota</taxon>
        <taxon>Actinomycetes</taxon>
        <taxon>Streptosporangiales</taxon>
        <taxon>Streptosporangiaceae</taxon>
        <taxon>Nonomuraea</taxon>
    </lineage>
</organism>
<evidence type="ECO:0000256" key="1">
    <source>
        <dbReference type="SAM" id="Phobius"/>
    </source>
</evidence>
<feature type="transmembrane region" description="Helical" evidence="1">
    <location>
        <begin position="38"/>
        <end position="56"/>
    </location>
</feature>
<name>A0ABR9LQP8_9ACTN</name>
<evidence type="ECO:0000313" key="3">
    <source>
        <dbReference type="Proteomes" id="UP000633509"/>
    </source>
</evidence>
<evidence type="ECO:0000313" key="2">
    <source>
        <dbReference type="EMBL" id="MBE1582625.1"/>
    </source>
</evidence>
<feature type="transmembrane region" description="Helical" evidence="1">
    <location>
        <begin position="12"/>
        <end position="32"/>
    </location>
</feature>
<keyword evidence="1" id="KW-1133">Transmembrane helix</keyword>
<dbReference type="Proteomes" id="UP000633509">
    <property type="component" value="Unassembled WGS sequence"/>
</dbReference>
<proteinExistence type="predicted"/>
<keyword evidence="3" id="KW-1185">Reference proteome</keyword>
<comment type="caution">
    <text evidence="2">The sequence shown here is derived from an EMBL/GenBank/DDBJ whole genome shotgun (WGS) entry which is preliminary data.</text>
</comment>
<protein>
    <submittedName>
        <fullName evidence="2">Uncharacterized protein</fullName>
    </submittedName>
</protein>
<keyword evidence="1" id="KW-0472">Membrane</keyword>
<feature type="transmembrane region" description="Helical" evidence="1">
    <location>
        <begin position="91"/>
        <end position="110"/>
    </location>
</feature>
<gene>
    <name evidence="2" type="ORF">H4W80_000883</name>
</gene>
<dbReference type="EMBL" id="JADBEK010000001">
    <property type="protein sequence ID" value="MBE1582625.1"/>
    <property type="molecule type" value="Genomic_DNA"/>
</dbReference>
<accession>A0ABR9LQP8</accession>
<keyword evidence="1" id="KW-0812">Transmembrane</keyword>
<feature type="transmembrane region" description="Helical" evidence="1">
    <location>
        <begin position="65"/>
        <end position="85"/>
    </location>
</feature>